<dbReference type="InterPro" id="IPR029058">
    <property type="entry name" value="AB_hydrolase_fold"/>
</dbReference>
<sequence>TVLDLLLRHTPAGTSTQTMIHFAQGVNAKKFQHFDWGRAKNMQFYGQKEPPEYDLSKVVTPTFLYWGKDDWLANPTDVEWLSNRLPASSLIGCYPANFSAWNHLDFLYGEDAKNFVYDKILSMMKLFQK</sequence>
<dbReference type="AlphaFoldDB" id="A0A7R9ADP6"/>
<evidence type="ECO:0000313" key="1">
    <source>
        <dbReference type="EMBL" id="CAD7251979.1"/>
    </source>
</evidence>
<reference evidence="1" key="1">
    <citation type="submission" date="2020-11" db="EMBL/GenBank/DDBJ databases">
        <authorList>
            <person name="Tran Van P."/>
        </authorList>
    </citation>
    <scope>NUCLEOTIDE SEQUENCE</scope>
</reference>
<gene>
    <name evidence="1" type="ORF">DSTB1V02_LOCUS11740</name>
</gene>
<evidence type="ECO:0000313" key="2">
    <source>
        <dbReference type="Proteomes" id="UP000677054"/>
    </source>
</evidence>
<accession>A0A7R9ADP6</accession>
<dbReference type="Gene3D" id="3.40.50.1820">
    <property type="entry name" value="alpha/beta hydrolase"/>
    <property type="match status" value="1"/>
</dbReference>
<evidence type="ECO:0008006" key="3">
    <source>
        <dbReference type="Google" id="ProtNLM"/>
    </source>
</evidence>
<feature type="non-terminal residue" evidence="1">
    <location>
        <position position="1"/>
    </location>
</feature>
<dbReference type="PANTHER" id="PTHR11005">
    <property type="entry name" value="LYSOSOMAL ACID LIPASE-RELATED"/>
    <property type="match status" value="1"/>
</dbReference>
<dbReference type="EMBL" id="LR903514">
    <property type="protein sequence ID" value="CAD7251979.1"/>
    <property type="molecule type" value="Genomic_DNA"/>
</dbReference>
<protein>
    <recommendedName>
        <fullName evidence="3">Lipase</fullName>
    </recommendedName>
</protein>
<dbReference type="EMBL" id="CAJPEV010003997">
    <property type="protein sequence ID" value="CAG0900960.1"/>
    <property type="molecule type" value="Genomic_DNA"/>
</dbReference>
<keyword evidence="2" id="KW-1185">Reference proteome</keyword>
<dbReference type="Proteomes" id="UP000677054">
    <property type="component" value="Unassembled WGS sequence"/>
</dbReference>
<dbReference type="SUPFAM" id="SSF53474">
    <property type="entry name" value="alpha/beta-Hydrolases"/>
    <property type="match status" value="1"/>
</dbReference>
<dbReference type="OrthoDB" id="9974421at2759"/>
<proteinExistence type="predicted"/>
<organism evidence="1">
    <name type="scientific">Darwinula stevensoni</name>
    <dbReference type="NCBI Taxonomy" id="69355"/>
    <lineage>
        <taxon>Eukaryota</taxon>
        <taxon>Metazoa</taxon>
        <taxon>Ecdysozoa</taxon>
        <taxon>Arthropoda</taxon>
        <taxon>Crustacea</taxon>
        <taxon>Oligostraca</taxon>
        <taxon>Ostracoda</taxon>
        <taxon>Podocopa</taxon>
        <taxon>Podocopida</taxon>
        <taxon>Darwinulocopina</taxon>
        <taxon>Darwinuloidea</taxon>
        <taxon>Darwinulidae</taxon>
        <taxon>Darwinula</taxon>
    </lineage>
</organism>
<name>A0A7R9ADP6_9CRUS</name>